<proteinExistence type="predicted"/>
<organism evidence="2 3">
    <name type="scientific">Mucuna pruriens</name>
    <name type="common">Velvet bean</name>
    <name type="synonym">Dolichos pruriens</name>
    <dbReference type="NCBI Taxonomy" id="157652"/>
    <lineage>
        <taxon>Eukaryota</taxon>
        <taxon>Viridiplantae</taxon>
        <taxon>Streptophyta</taxon>
        <taxon>Embryophyta</taxon>
        <taxon>Tracheophyta</taxon>
        <taxon>Spermatophyta</taxon>
        <taxon>Magnoliopsida</taxon>
        <taxon>eudicotyledons</taxon>
        <taxon>Gunneridae</taxon>
        <taxon>Pentapetalae</taxon>
        <taxon>rosids</taxon>
        <taxon>fabids</taxon>
        <taxon>Fabales</taxon>
        <taxon>Fabaceae</taxon>
        <taxon>Papilionoideae</taxon>
        <taxon>50 kb inversion clade</taxon>
        <taxon>NPAAA clade</taxon>
        <taxon>indigoferoid/millettioid clade</taxon>
        <taxon>Phaseoleae</taxon>
        <taxon>Mucuna</taxon>
    </lineage>
</organism>
<dbReference type="Proteomes" id="UP000257109">
    <property type="component" value="Unassembled WGS sequence"/>
</dbReference>
<protein>
    <submittedName>
        <fullName evidence="2">Uncharacterized protein</fullName>
    </submittedName>
</protein>
<dbReference type="EMBL" id="QJKJ01002494">
    <property type="protein sequence ID" value="RDY02633.1"/>
    <property type="molecule type" value="Genomic_DNA"/>
</dbReference>
<evidence type="ECO:0000313" key="3">
    <source>
        <dbReference type="Proteomes" id="UP000257109"/>
    </source>
</evidence>
<evidence type="ECO:0000313" key="2">
    <source>
        <dbReference type="EMBL" id="RDY02633.1"/>
    </source>
</evidence>
<gene>
    <name evidence="2" type="ORF">CR513_13887</name>
</gene>
<sequence length="113" mass="12316">MSDSSVGKTDETVEAITSILEKDDPCLKGTKPLGPKRKLITSQGQKNHGSPHPLGAEEPWNCLWSESESSLARLVESCPLYSTSMGWCIELQQHSTPRPTLPISKARVVSQKG</sequence>
<dbReference type="AlphaFoldDB" id="A0A371HIK6"/>
<comment type="caution">
    <text evidence="2">The sequence shown here is derived from an EMBL/GenBank/DDBJ whole genome shotgun (WGS) entry which is preliminary data.</text>
</comment>
<feature type="non-terminal residue" evidence="2">
    <location>
        <position position="1"/>
    </location>
</feature>
<keyword evidence="3" id="KW-1185">Reference proteome</keyword>
<accession>A0A371HIK6</accession>
<feature type="region of interest" description="Disordered" evidence="1">
    <location>
        <begin position="26"/>
        <end position="56"/>
    </location>
</feature>
<evidence type="ECO:0000256" key="1">
    <source>
        <dbReference type="SAM" id="MobiDB-lite"/>
    </source>
</evidence>
<reference evidence="2" key="1">
    <citation type="submission" date="2018-05" db="EMBL/GenBank/DDBJ databases">
        <title>Draft genome of Mucuna pruriens seed.</title>
        <authorList>
            <person name="Nnadi N.E."/>
            <person name="Vos R."/>
            <person name="Hasami M.H."/>
            <person name="Devisetty U.K."/>
            <person name="Aguiy J.C."/>
        </authorList>
    </citation>
    <scope>NUCLEOTIDE SEQUENCE [LARGE SCALE GENOMIC DNA]</scope>
    <source>
        <strain evidence="2">JCA_2017</strain>
    </source>
</reference>
<name>A0A371HIK6_MUCPR</name>